<dbReference type="InterPro" id="IPR036918">
    <property type="entry name" value="Pyrv_Knase_C_sf"/>
</dbReference>
<dbReference type="GO" id="GO:0004743">
    <property type="term" value="F:pyruvate kinase activity"/>
    <property type="evidence" value="ECO:0007669"/>
    <property type="project" value="UniProtKB-EC"/>
</dbReference>
<dbReference type="InterPro" id="IPR015795">
    <property type="entry name" value="Pyrv_Knase_C"/>
</dbReference>
<evidence type="ECO:0000256" key="16">
    <source>
        <dbReference type="SAM" id="MobiDB-lite"/>
    </source>
</evidence>
<dbReference type="GeneID" id="20529884"/>
<dbReference type="UniPathway" id="UPA00109">
    <property type="reaction ID" value="UER00188"/>
</dbReference>
<dbReference type="GO" id="GO:0005524">
    <property type="term" value="F:ATP binding"/>
    <property type="evidence" value="ECO:0007669"/>
    <property type="project" value="UniProtKB-KW"/>
</dbReference>
<evidence type="ECO:0000256" key="9">
    <source>
        <dbReference type="ARBA" id="ARBA00022777"/>
    </source>
</evidence>
<dbReference type="FunFam" id="2.40.33.10:FF:000001">
    <property type="entry name" value="Pyruvate kinase"/>
    <property type="match status" value="1"/>
</dbReference>
<comment type="cofactor">
    <cofactor evidence="2">
        <name>K(+)</name>
        <dbReference type="ChEBI" id="CHEBI:29103"/>
    </cofactor>
</comment>
<dbReference type="SUPFAM" id="SSF52935">
    <property type="entry name" value="PK C-terminal domain-like"/>
    <property type="match status" value="1"/>
</dbReference>
<evidence type="ECO:0000256" key="14">
    <source>
        <dbReference type="ARBA" id="ARBA00048152"/>
    </source>
</evidence>
<feature type="domain" description="Pyruvate kinase barrel" evidence="17">
    <location>
        <begin position="95"/>
        <end position="426"/>
    </location>
</feature>
<dbReference type="NCBIfam" id="NF004491">
    <property type="entry name" value="PRK05826.1"/>
    <property type="match status" value="1"/>
</dbReference>
<dbReference type="Proteomes" id="UP000030693">
    <property type="component" value="Unassembled WGS sequence"/>
</dbReference>
<dbReference type="PRINTS" id="PR01050">
    <property type="entry name" value="PYRUVTKNASE"/>
</dbReference>
<evidence type="ECO:0000256" key="10">
    <source>
        <dbReference type="ARBA" id="ARBA00022840"/>
    </source>
</evidence>
<dbReference type="OMA" id="RVHHIGE"/>
<name>A0A058Z1T9_FONAL</name>
<dbReference type="Gene3D" id="3.40.1380.20">
    <property type="entry name" value="Pyruvate kinase, C-terminal domain"/>
    <property type="match status" value="1"/>
</dbReference>
<keyword evidence="10" id="KW-0067">ATP-binding</keyword>
<dbReference type="SUPFAM" id="SSF50800">
    <property type="entry name" value="PK beta-barrel domain-like"/>
    <property type="match status" value="1"/>
</dbReference>
<dbReference type="InterPro" id="IPR018209">
    <property type="entry name" value="Pyrv_Knase_AS"/>
</dbReference>
<evidence type="ECO:0000313" key="19">
    <source>
        <dbReference type="EMBL" id="KCV68235.1"/>
    </source>
</evidence>
<dbReference type="RefSeq" id="XP_009497289.1">
    <property type="nucleotide sequence ID" value="XM_009499014.1"/>
</dbReference>
<dbReference type="Pfam" id="PF02887">
    <property type="entry name" value="PK_C"/>
    <property type="match status" value="1"/>
</dbReference>
<dbReference type="PANTHER" id="PTHR11817">
    <property type="entry name" value="PYRUVATE KINASE"/>
    <property type="match status" value="1"/>
</dbReference>
<dbReference type="InterPro" id="IPR040442">
    <property type="entry name" value="Pyrv_kinase-like_dom_sf"/>
</dbReference>
<accession>A0A058Z1T9</accession>
<evidence type="ECO:0000259" key="17">
    <source>
        <dbReference type="Pfam" id="PF00224"/>
    </source>
</evidence>
<evidence type="ECO:0000256" key="6">
    <source>
        <dbReference type="ARBA" id="ARBA00022679"/>
    </source>
</evidence>
<dbReference type="GO" id="GO:0016301">
    <property type="term" value="F:kinase activity"/>
    <property type="evidence" value="ECO:0007669"/>
    <property type="project" value="UniProtKB-KW"/>
</dbReference>
<feature type="domain" description="Pyruvate kinase C-terminal" evidence="18">
    <location>
        <begin position="473"/>
        <end position="598"/>
    </location>
</feature>
<dbReference type="STRING" id="691883.A0A058Z1T9"/>
<keyword evidence="9 15" id="KW-0418">Kinase</keyword>
<keyword evidence="12 15" id="KW-0324">Glycolysis</keyword>
<keyword evidence="8" id="KW-0547">Nucleotide-binding</keyword>
<evidence type="ECO:0000256" key="2">
    <source>
        <dbReference type="ARBA" id="ARBA00001958"/>
    </source>
</evidence>
<dbReference type="eggNOG" id="KOG2323">
    <property type="taxonomic scope" value="Eukaryota"/>
</dbReference>
<dbReference type="SUPFAM" id="SSF51621">
    <property type="entry name" value="Phosphoenolpyruvate/pyruvate domain"/>
    <property type="match status" value="1"/>
</dbReference>
<protein>
    <recommendedName>
        <fullName evidence="5 15">Pyruvate kinase</fullName>
        <ecNumber evidence="5 15">2.7.1.40</ecNumber>
    </recommendedName>
</protein>
<evidence type="ECO:0000256" key="11">
    <source>
        <dbReference type="ARBA" id="ARBA00022842"/>
    </source>
</evidence>
<dbReference type="InterPro" id="IPR001697">
    <property type="entry name" value="Pyr_Knase"/>
</dbReference>
<dbReference type="Gene3D" id="2.40.33.10">
    <property type="entry name" value="PK beta-barrel domain-like"/>
    <property type="match status" value="1"/>
</dbReference>
<dbReference type="GO" id="GO:0006950">
    <property type="term" value="P:response to stress"/>
    <property type="evidence" value="ECO:0007669"/>
    <property type="project" value="UniProtKB-ARBA"/>
</dbReference>
<keyword evidence="7" id="KW-0479">Metal-binding</keyword>
<keyword evidence="20" id="KW-1185">Reference proteome</keyword>
<feature type="region of interest" description="Disordered" evidence="16">
    <location>
        <begin position="1"/>
        <end position="28"/>
    </location>
</feature>
<proteinExistence type="inferred from homology"/>
<evidence type="ECO:0000259" key="18">
    <source>
        <dbReference type="Pfam" id="PF02887"/>
    </source>
</evidence>
<evidence type="ECO:0000256" key="15">
    <source>
        <dbReference type="RuleBase" id="RU000504"/>
    </source>
</evidence>
<keyword evidence="11 15" id="KW-0460">Magnesium</keyword>
<evidence type="ECO:0000256" key="8">
    <source>
        <dbReference type="ARBA" id="ARBA00022741"/>
    </source>
</evidence>
<dbReference type="FunFam" id="3.20.20.60:FF:000001">
    <property type="entry name" value="Pyruvate kinase"/>
    <property type="match status" value="1"/>
</dbReference>
<dbReference type="AlphaFoldDB" id="A0A058Z1T9"/>
<evidence type="ECO:0000256" key="1">
    <source>
        <dbReference type="ARBA" id="ARBA00001946"/>
    </source>
</evidence>
<dbReference type="Gene3D" id="3.20.20.60">
    <property type="entry name" value="Phosphoenolpyruvate-binding domains"/>
    <property type="match status" value="1"/>
</dbReference>
<dbReference type="Pfam" id="PF00224">
    <property type="entry name" value="PK"/>
    <property type="match status" value="1"/>
</dbReference>
<dbReference type="GO" id="GO:0000287">
    <property type="term" value="F:magnesium ion binding"/>
    <property type="evidence" value="ECO:0007669"/>
    <property type="project" value="InterPro"/>
</dbReference>
<comment type="similarity">
    <text evidence="4 15">Belongs to the pyruvate kinase family.</text>
</comment>
<dbReference type="InterPro" id="IPR011037">
    <property type="entry name" value="Pyrv_Knase-like_insert_dom_sf"/>
</dbReference>
<dbReference type="GO" id="GO:0030955">
    <property type="term" value="F:potassium ion binding"/>
    <property type="evidence" value="ECO:0007669"/>
    <property type="project" value="InterPro"/>
</dbReference>
<evidence type="ECO:0000256" key="7">
    <source>
        <dbReference type="ARBA" id="ARBA00022723"/>
    </source>
</evidence>
<dbReference type="InterPro" id="IPR015793">
    <property type="entry name" value="Pyrv_Knase_brl"/>
</dbReference>
<dbReference type="OrthoDB" id="108365at2759"/>
<dbReference type="CDD" id="cd00288">
    <property type="entry name" value="Pyruvate_Kinase"/>
    <property type="match status" value="1"/>
</dbReference>
<comment type="cofactor">
    <cofactor evidence="1">
        <name>Mg(2+)</name>
        <dbReference type="ChEBI" id="CHEBI:18420"/>
    </cofactor>
</comment>
<evidence type="ECO:0000313" key="20">
    <source>
        <dbReference type="Proteomes" id="UP000030693"/>
    </source>
</evidence>
<evidence type="ECO:0000256" key="4">
    <source>
        <dbReference type="ARBA" id="ARBA00008663"/>
    </source>
</evidence>
<evidence type="ECO:0000256" key="5">
    <source>
        <dbReference type="ARBA" id="ARBA00012142"/>
    </source>
</evidence>
<dbReference type="NCBIfam" id="TIGR01064">
    <property type="entry name" value="pyruv_kin"/>
    <property type="match status" value="1"/>
</dbReference>
<sequence length="602" mass="63995">MSSVVNHNATMVHASPSTRLRHARSSNPTTTLGHLASLDCTDFMAASGPGSDKLAAASATAAAIVAGSPADGAAATTTDAAPGTPPVVQENVHARRTSIICTIGPKTQSVEKLASLRQAGMNVVRMNMSHGSFDFHQATIDNTRQSDKLMDEMARPVAIALDTKGPEIRTGELADGIDEVTLTSGEQVVVSTDRANIKRGSASLVFIDYPNLARVVLPGSPIYIDDGLISLQVVTVDSPNPGDVTCTVVDGGVLSNRKGVNLPGALIDLPAVSDYDRECYAFAVRNNVDMIFASFIRKPADVADIRMCLGPEGQHIKIIAKIENQEGVNNFDEILDAVDGVMVARGDLGIEIPPERVFRVQKMMIARCNIVGKSVICATQMLESMTTNPRPTRAEVSDVANAVLDGADCVMLSGETAKGSYPIEAVRMMHRICIEAELATFSTSFFNELRLLTAPNPFSGNGTPGGPSQSFAETLACSAVNAALEQPNIGAIIVLTGSGDTARLVSKYRPRCPIITITREARVARQAHLWRGCFPLLYDRGRISPGAVSGEQWQLDVDARIQFGIMKAKTMGLLSSGMMVIAIQGWKSGVGHSNTMRLLVAP</sequence>
<keyword evidence="6 15" id="KW-0808">Transferase</keyword>
<dbReference type="PROSITE" id="PS00110">
    <property type="entry name" value="PYRUVATE_KINASE"/>
    <property type="match status" value="1"/>
</dbReference>
<gene>
    <name evidence="19" type="ORF">H696_05159</name>
</gene>
<dbReference type="EMBL" id="KB932209">
    <property type="protein sequence ID" value="KCV68235.1"/>
    <property type="molecule type" value="Genomic_DNA"/>
</dbReference>
<reference evidence="19" key="1">
    <citation type="submission" date="2013-04" db="EMBL/GenBank/DDBJ databases">
        <title>The Genome Sequence of Fonticula alba ATCC 38817.</title>
        <authorList>
            <consortium name="The Broad Institute Genomics Platform"/>
            <person name="Russ C."/>
            <person name="Cuomo C."/>
            <person name="Burger G."/>
            <person name="Gray M.W."/>
            <person name="Holland P.W.H."/>
            <person name="King N."/>
            <person name="Lang F.B.F."/>
            <person name="Roger A.J."/>
            <person name="Ruiz-Trillo I."/>
            <person name="Brown M."/>
            <person name="Walker B."/>
            <person name="Young S."/>
            <person name="Zeng Q."/>
            <person name="Gargeya S."/>
            <person name="Fitzgerald M."/>
            <person name="Haas B."/>
            <person name="Abouelleil A."/>
            <person name="Allen A.W."/>
            <person name="Alvarado L."/>
            <person name="Arachchi H.M."/>
            <person name="Berlin A.M."/>
            <person name="Chapman S.B."/>
            <person name="Gainer-Dewar J."/>
            <person name="Goldberg J."/>
            <person name="Griggs A."/>
            <person name="Gujja S."/>
            <person name="Hansen M."/>
            <person name="Howarth C."/>
            <person name="Imamovic A."/>
            <person name="Ireland A."/>
            <person name="Larimer J."/>
            <person name="McCowan C."/>
            <person name="Murphy C."/>
            <person name="Pearson M."/>
            <person name="Poon T.W."/>
            <person name="Priest M."/>
            <person name="Roberts A."/>
            <person name="Saif S."/>
            <person name="Shea T."/>
            <person name="Sisk P."/>
            <person name="Sykes S."/>
            <person name="Wortman J."/>
            <person name="Nusbaum C."/>
            <person name="Birren B."/>
        </authorList>
    </citation>
    <scope>NUCLEOTIDE SEQUENCE [LARGE SCALE GENOMIC DNA]</scope>
    <source>
        <strain evidence="19">ATCC 38817</strain>
    </source>
</reference>
<comment type="catalytic activity">
    <reaction evidence="14 15">
        <text>pyruvate + ATP = phosphoenolpyruvate + ADP + H(+)</text>
        <dbReference type="Rhea" id="RHEA:18157"/>
        <dbReference type="ChEBI" id="CHEBI:15361"/>
        <dbReference type="ChEBI" id="CHEBI:15378"/>
        <dbReference type="ChEBI" id="CHEBI:30616"/>
        <dbReference type="ChEBI" id="CHEBI:58702"/>
        <dbReference type="ChEBI" id="CHEBI:456216"/>
        <dbReference type="EC" id="2.7.1.40"/>
    </reaction>
</comment>
<dbReference type="InterPro" id="IPR015813">
    <property type="entry name" value="Pyrv/PenolPyrv_kinase-like_dom"/>
</dbReference>
<keyword evidence="13 19" id="KW-0670">Pyruvate</keyword>
<dbReference type="EC" id="2.7.1.40" evidence="5 15"/>
<dbReference type="NCBIfam" id="NF004978">
    <property type="entry name" value="PRK06354.1"/>
    <property type="match status" value="1"/>
</dbReference>
<dbReference type="InterPro" id="IPR015806">
    <property type="entry name" value="Pyrv_Knase_insert_dom_sf"/>
</dbReference>
<evidence type="ECO:0000256" key="3">
    <source>
        <dbReference type="ARBA" id="ARBA00004997"/>
    </source>
</evidence>
<evidence type="ECO:0000256" key="12">
    <source>
        <dbReference type="ARBA" id="ARBA00023152"/>
    </source>
</evidence>
<comment type="pathway">
    <text evidence="3 15">Carbohydrate degradation; glycolysis; pyruvate from D-glyceraldehyde 3-phosphate: step 5/5.</text>
</comment>
<organism evidence="19">
    <name type="scientific">Fonticula alba</name>
    <name type="common">Slime mold</name>
    <dbReference type="NCBI Taxonomy" id="691883"/>
    <lineage>
        <taxon>Eukaryota</taxon>
        <taxon>Rotosphaerida</taxon>
        <taxon>Fonticulaceae</taxon>
        <taxon>Fonticula</taxon>
    </lineage>
</organism>
<evidence type="ECO:0000256" key="13">
    <source>
        <dbReference type="ARBA" id="ARBA00023317"/>
    </source>
</evidence>